<dbReference type="InterPro" id="IPR001482">
    <property type="entry name" value="T2SS/T4SS_dom"/>
</dbReference>
<feature type="domain" description="FHA" evidence="2">
    <location>
        <begin position="22"/>
        <end position="71"/>
    </location>
</feature>
<evidence type="ECO:0000313" key="4">
    <source>
        <dbReference type="Proteomes" id="UP000580517"/>
    </source>
</evidence>
<dbReference type="CDD" id="cd00060">
    <property type="entry name" value="FHA"/>
    <property type="match status" value="1"/>
</dbReference>
<accession>A0A853FFX5</accession>
<evidence type="ECO:0000259" key="2">
    <source>
        <dbReference type="PROSITE" id="PS50006"/>
    </source>
</evidence>
<keyword evidence="4" id="KW-1185">Reference proteome</keyword>
<proteinExistence type="inferred from homology"/>
<dbReference type="OrthoDB" id="9810761at2"/>
<dbReference type="Pfam" id="PF00437">
    <property type="entry name" value="T2SSE"/>
    <property type="match status" value="1"/>
</dbReference>
<sequence>MVQLELRFEDGRSEYRTFALPLSIGRSGECGLCLRSWRVARVHARLTQRSSGVFVDDLGSIAGTLVNGRRVAHYGPLTCEDEICIGPCLIRLADATGSALPTPPAARSSAFAVFSPPSTAEPVPLARDSAFPEQHGASVGLDDLLPKENTCSFPVQATLPATGAASDAGDSVRHRQRLHADLIQALDLRRRDISGLSDQDLRAEAHTVLLGLITRDTQLPDGIDRDGLLRQVVDEAVGLGPLEPLLSDPGITEIMVNCHSEIFVEQAGKLSRRHVGFSSEHALRRIIERIVAPLGRRVDEGSPMVDARLADGSRVNAVIPPVAIRGASLTIRKFPTMRPNMDDLLRAGALDSNMSHFLAACVRLRKNIIVSGGTGTGKTTLLNILSNYIDEGERVVTIEDAAELKLDHHHLVALEARPANQEGLGRIEIRDLVRNALRMRPDRIVVGECRGAEAFDMLAAMNTGHEGSLTTLHANSPRDALARLETMILMAGMHLPLGAVREHIAASIDFIVQQTRLRNGMRLISSIVEVTGMESGCIQTQEIFRYQEHPAPAFVGCGLVPESMLEGGQAMLAAALFHQCTHVDALLHDHSEAA</sequence>
<dbReference type="EMBL" id="JACCEW010000002">
    <property type="protein sequence ID" value="NYT36916.1"/>
    <property type="molecule type" value="Genomic_DNA"/>
</dbReference>
<dbReference type="Proteomes" id="UP000580517">
    <property type="component" value="Unassembled WGS sequence"/>
</dbReference>
<dbReference type="AlphaFoldDB" id="A0A853FFX5"/>
<evidence type="ECO:0000256" key="1">
    <source>
        <dbReference type="ARBA" id="ARBA00006611"/>
    </source>
</evidence>
<dbReference type="RefSeq" id="WP_129968842.1">
    <property type="nucleotide sequence ID" value="NZ_JACCEW010000002.1"/>
</dbReference>
<dbReference type="PANTHER" id="PTHR30486">
    <property type="entry name" value="TWITCHING MOTILITY PROTEIN PILT"/>
    <property type="match status" value="1"/>
</dbReference>
<dbReference type="Pfam" id="PF00498">
    <property type="entry name" value="FHA"/>
    <property type="match status" value="1"/>
</dbReference>
<comment type="caution">
    <text evidence="3">The sequence shown here is derived from an EMBL/GenBank/DDBJ whole genome shotgun (WGS) entry which is preliminary data.</text>
</comment>
<dbReference type="GO" id="GO:0016887">
    <property type="term" value="F:ATP hydrolysis activity"/>
    <property type="evidence" value="ECO:0007669"/>
    <property type="project" value="InterPro"/>
</dbReference>
<dbReference type="InterPro" id="IPR008984">
    <property type="entry name" value="SMAD_FHA_dom_sf"/>
</dbReference>
<gene>
    <name evidence="3" type="primary">tadA</name>
    <name evidence="3" type="ORF">H0A68_08530</name>
</gene>
<dbReference type="InterPro" id="IPR000253">
    <property type="entry name" value="FHA_dom"/>
</dbReference>
<dbReference type="SUPFAM" id="SSF49879">
    <property type="entry name" value="SMAD/FHA domain"/>
    <property type="match status" value="1"/>
</dbReference>
<dbReference type="PROSITE" id="PS50006">
    <property type="entry name" value="FHA_DOMAIN"/>
    <property type="match status" value="1"/>
</dbReference>
<dbReference type="CDD" id="cd01130">
    <property type="entry name" value="VirB11-like_ATPase"/>
    <property type="match status" value="1"/>
</dbReference>
<organism evidence="3 4">
    <name type="scientific">Allopusillimonas soli</name>
    <dbReference type="NCBI Taxonomy" id="659016"/>
    <lineage>
        <taxon>Bacteria</taxon>
        <taxon>Pseudomonadati</taxon>
        <taxon>Pseudomonadota</taxon>
        <taxon>Betaproteobacteria</taxon>
        <taxon>Burkholderiales</taxon>
        <taxon>Alcaligenaceae</taxon>
        <taxon>Allopusillimonas</taxon>
    </lineage>
</organism>
<protein>
    <submittedName>
        <fullName evidence="3">Flp pilus assembly complex ATPase component TadA</fullName>
    </submittedName>
</protein>
<dbReference type="Gene3D" id="3.30.450.380">
    <property type="match status" value="1"/>
</dbReference>
<dbReference type="InterPro" id="IPR027417">
    <property type="entry name" value="P-loop_NTPase"/>
</dbReference>
<evidence type="ECO:0000313" key="3">
    <source>
        <dbReference type="EMBL" id="NYT36916.1"/>
    </source>
</evidence>
<dbReference type="PANTHER" id="PTHR30486:SF15">
    <property type="entry name" value="TYPE II_IV SECRETION SYSTEM ATPASE"/>
    <property type="match status" value="1"/>
</dbReference>
<name>A0A853FFX5_9BURK</name>
<comment type="similarity">
    <text evidence="1">Belongs to the GSP E family.</text>
</comment>
<reference evidence="3 4" key="1">
    <citation type="submission" date="2020-07" db="EMBL/GenBank/DDBJ databases">
        <title>Taxonomic revisions and descriptions of new bacterial species based on genomic comparisons in the high-G+C-content subgroup of the family Alcaligenaceae.</title>
        <authorList>
            <person name="Szabo A."/>
            <person name="Felfoldi T."/>
        </authorList>
    </citation>
    <scope>NUCLEOTIDE SEQUENCE [LARGE SCALE GENOMIC DNA]</scope>
    <source>
        <strain evidence="3 4">DSM 25264</strain>
    </source>
</reference>
<dbReference type="SUPFAM" id="SSF52540">
    <property type="entry name" value="P-loop containing nucleoside triphosphate hydrolases"/>
    <property type="match status" value="1"/>
</dbReference>
<dbReference type="Gene3D" id="2.60.200.20">
    <property type="match status" value="1"/>
</dbReference>
<dbReference type="InterPro" id="IPR050921">
    <property type="entry name" value="T4SS_GSP_E_ATPase"/>
</dbReference>
<dbReference type="Gene3D" id="3.40.50.300">
    <property type="entry name" value="P-loop containing nucleotide triphosphate hydrolases"/>
    <property type="match status" value="1"/>
</dbReference>
<dbReference type="SMART" id="SM00240">
    <property type="entry name" value="FHA"/>
    <property type="match status" value="1"/>
</dbReference>